<dbReference type="Proteomes" id="UP000289166">
    <property type="component" value="Unassembled WGS sequence"/>
</dbReference>
<dbReference type="OrthoDB" id="2086493at2"/>
<reference evidence="2" key="1">
    <citation type="submission" date="2018-11" db="EMBL/GenBank/DDBJ databases">
        <title>Genome sequencing of a novel mesophilic and cellulolytic organism within the genus Hungateiclostridium.</title>
        <authorList>
            <person name="Rettenmaier R."/>
            <person name="Liebl W."/>
            <person name="Zverlov V."/>
        </authorList>
    </citation>
    <scope>NUCLEOTIDE SEQUENCE [LARGE SCALE GENOMIC DNA]</scope>
    <source>
        <strain evidence="2">N2K1</strain>
    </source>
</reference>
<organism evidence="1 2">
    <name type="scientific">Acetivibrio mesophilus</name>
    <dbReference type="NCBI Taxonomy" id="2487273"/>
    <lineage>
        <taxon>Bacteria</taxon>
        <taxon>Bacillati</taxon>
        <taxon>Bacillota</taxon>
        <taxon>Clostridia</taxon>
        <taxon>Eubacteriales</taxon>
        <taxon>Oscillospiraceae</taxon>
        <taxon>Acetivibrio</taxon>
    </lineage>
</organism>
<evidence type="ECO:0000313" key="2">
    <source>
        <dbReference type="Proteomes" id="UP000289166"/>
    </source>
</evidence>
<name>A0A4Q0HZZ2_9FIRM</name>
<proteinExistence type="predicted"/>
<gene>
    <name evidence="1" type="ORF">EFD62_17395</name>
</gene>
<sequence>MFMLLRKKFGESYNNRQIGRIRKDLIISLRRKGIMISNVQIDLDENNVFLRLSIPEKRYSSIPNE</sequence>
<dbReference type="EMBL" id="RLII01000085">
    <property type="protein sequence ID" value="RXE57500.1"/>
    <property type="molecule type" value="Genomic_DNA"/>
</dbReference>
<keyword evidence="1" id="KW-0378">Hydrolase</keyword>
<accession>A0A4Q0HZZ2</accession>
<dbReference type="GO" id="GO:0016787">
    <property type="term" value="F:hydrolase activity"/>
    <property type="evidence" value="ECO:0007669"/>
    <property type="project" value="UniProtKB-KW"/>
</dbReference>
<protein>
    <submittedName>
        <fullName evidence="1">Metal-dependent phosphohydrolase</fullName>
    </submittedName>
</protein>
<comment type="caution">
    <text evidence="1">The sequence shown here is derived from an EMBL/GenBank/DDBJ whole genome shotgun (WGS) entry which is preliminary data.</text>
</comment>
<keyword evidence="2" id="KW-1185">Reference proteome</keyword>
<evidence type="ECO:0000313" key="1">
    <source>
        <dbReference type="EMBL" id="RXE57500.1"/>
    </source>
</evidence>
<dbReference type="AlphaFoldDB" id="A0A4Q0HZZ2"/>